<dbReference type="Pfam" id="PF07282">
    <property type="entry name" value="Cas12f1-like_TNB"/>
    <property type="match status" value="1"/>
</dbReference>
<dbReference type="GO" id="GO:0003677">
    <property type="term" value="F:DNA binding"/>
    <property type="evidence" value="ECO:0007669"/>
    <property type="project" value="UniProtKB-KW"/>
</dbReference>
<dbReference type="Proteomes" id="UP000278475">
    <property type="component" value="Unassembled WGS sequence"/>
</dbReference>
<sequence>MKNGNIVSGCLQDCAQNTDQRNTEVSDRRFRCPECSYENDRDVYAAKNILKVWFK</sequence>
<dbReference type="AlphaFoldDB" id="A0A497EKF7"/>
<comment type="caution">
    <text evidence="3">The sequence shown here is derived from an EMBL/GenBank/DDBJ whole genome shotgun (WGS) entry which is preliminary data.</text>
</comment>
<organism evidence="3 4">
    <name type="scientific">Thermoproteota archaeon</name>
    <dbReference type="NCBI Taxonomy" id="2056631"/>
    <lineage>
        <taxon>Archaea</taxon>
        <taxon>Thermoproteota</taxon>
    </lineage>
</organism>
<evidence type="ECO:0000259" key="2">
    <source>
        <dbReference type="Pfam" id="PF07282"/>
    </source>
</evidence>
<protein>
    <recommendedName>
        <fullName evidence="2">Cas12f1-like TNB domain-containing protein</fullName>
    </recommendedName>
</protein>
<name>A0A497EKF7_9CREN</name>
<accession>A0A497EKF7</accession>
<evidence type="ECO:0000256" key="1">
    <source>
        <dbReference type="ARBA" id="ARBA00023125"/>
    </source>
</evidence>
<dbReference type="InterPro" id="IPR010095">
    <property type="entry name" value="Cas12f1-like_TNB"/>
</dbReference>
<reference evidence="3 4" key="1">
    <citation type="submission" date="2018-06" db="EMBL/GenBank/DDBJ databases">
        <title>Extensive metabolic versatility and redundancy in microbially diverse, dynamic hydrothermal sediments.</title>
        <authorList>
            <person name="Dombrowski N."/>
            <person name="Teske A."/>
            <person name="Baker B.J."/>
        </authorList>
    </citation>
    <scope>NUCLEOTIDE SEQUENCE [LARGE SCALE GENOMIC DNA]</scope>
    <source>
        <strain evidence="3">B66_G16</strain>
    </source>
</reference>
<keyword evidence="1" id="KW-0238">DNA-binding</keyword>
<evidence type="ECO:0000313" key="3">
    <source>
        <dbReference type="EMBL" id="RLE47423.1"/>
    </source>
</evidence>
<feature type="domain" description="Cas12f1-like TNB" evidence="2">
    <location>
        <begin position="14"/>
        <end position="49"/>
    </location>
</feature>
<gene>
    <name evidence="3" type="ORF">DRJ31_08860</name>
</gene>
<proteinExistence type="predicted"/>
<dbReference type="EMBL" id="QMQV01000127">
    <property type="protein sequence ID" value="RLE47423.1"/>
    <property type="molecule type" value="Genomic_DNA"/>
</dbReference>
<evidence type="ECO:0000313" key="4">
    <source>
        <dbReference type="Proteomes" id="UP000278475"/>
    </source>
</evidence>